<gene>
    <name evidence="1" type="ORF">ECRASSUSDP1_LOCUS13430</name>
</gene>
<dbReference type="EMBL" id="CAMPGE010013364">
    <property type="protein sequence ID" value="CAI2372102.1"/>
    <property type="molecule type" value="Genomic_DNA"/>
</dbReference>
<dbReference type="AlphaFoldDB" id="A0AAD1XGS4"/>
<reference evidence="1" key="1">
    <citation type="submission" date="2023-07" db="EMBL/GenBank/DDBJ databases">
        <authorList>
            <consortium name="AG Swart"/>
            <person name="Singh M."/>
            <person name="Singh A."/>
            <person name="Seah K."/>
            <person name="Emmerich C."/>
        </authorList>
    </citation>
    <scope>NUCLEOTIDE SEQUENCE</scope>
    <source>
        <strain evidence="1">DP1</strain>
    </source>
</reference>
<accession>A0AAD1XGS4</accession>
<dbReference type="Proteomes" id="UP001295684">
    <property type="component" value="Unassembled WGS sequence"/>
</dbReference>
<evidence type="ECO:0000313" key="2">
    <source>
        <dbReference type="Proteomes" id="UP001295684"/>
    </source>
</evidence>
<sequence>MNIRRIAGIREEAMSTLPKLEHSSFLPKIQNHRNAFGWRKQSHEKVETFNSIFRRRNLESRDSQCKNEKGPNMIGKLLPQLNLTEFKEMNTLVSPIFISSRRDIAKREEANLSPIELFQPPKSTIQDFKQSLMFDRKAMKKKLLIKKIRKNIIKRKESN</sequence>
<organism evidence="1 2">
    <name type="scientific">Euplotes crassus</name>
    <dbReference type="NCBI Taxonomy" id="5936"/>
    <lineage>
        <taxon>Eukaryota</taxon>
        <taxon>Sar</taxon>
        <taxon>Alveolata</taxon>
        <taxon>Ciliophora</taxon>
        <taxon>Intramacronucleata</taxon>
        <taxon>Spirotrichea</taxon>
        <taxon>Hypotrichia</taxon>
        <taxon>Euplotida</taxon>
        <taxon>Euplotidae</taxon>
        <taxon>Moneuplotes</taxon>
    </lineage>
</organism>
<protein>
    <submittedName>
        <fullName evidence="1">Uncharacterized protein</fullName>
    </submittedName>
</protein>
<name>A0AAD1XGS4_EUPCR</name>
<comment type="caution">
    <text evidence="1">The sequence shown here is derived from an EMBL/GenBank/DDBJ whole genome shotgun (WGS) entry which is preliminary data.</text>
</comment>
<proteinExistence type="predicted"/>
<keyword evidence="2" id="KW-1185">Reference proteome</keyword>
<evidence type="ECO:0000313" key="1">
    <source>
        <dbReference type="EMBL" id="CAI2372102.1"/>
    </source>
</evidence>